<dbReference type="EMBL" id="CP022685">
    <property type="protein sequence ID" value="ATL28653.1"/>
    <property type="molecule type" value="Genomic_DNA"/>
</dbReference>
<keyword evidence="2" id="KW-0472">Membrane</keyword>
<proteinExistence type="predicted"/>
<feature type="compositionally biased region" description="Polar residues" evidence="1">
    <location>
        <begin position="74"/>
        <end position="83"/>
    </location>
</feature>
<feature type="transmembrane region" description="Helical" evidence="2">
    <location>
        <begin position="359"/>
        <end position="377"/>
    </location>
</feature>
<reference evidence="3 4" key="1">
    <citation type="submission" date="2017-08" db="EMBL/GenBank/DDBJ databases">
        <title>Complete Genome Sequence of Streptomyces formicae KY5, the formicamycin producer.</title>
        <authorList>
            <person name="Holmes N.A."/>
            <person name="Devine R."/>
            <person name="Qin Z."/>
            <person name="Seipke R.F."/>
            <person name="Wilkinson B."/>
            <person name="Hutchings M.I."/>
        </authorList>
    </citation>
    <scope>NUCLEOTIDE SEQUENCE [LARGE SCALE GENOMIC DNA]</scope>
    <source>
        <strain evidence="3 4">KY5</strain>
    </source>
</reference>
<dbReference type="AlphaFoldDB" id="A0A291QAZ9"/>
<sequence>MGIESDQLVFDYLSRVGDLAQQRQLPSGTRMRLVSRLRNEIDRSRAKAVADNPAAIRRILARLGTPEEVVESAGDTSGDSSGEPSGDIPAARSEPGAAVPTQRGARPRRTRTERAEPAEDGASETLPKALRRMVPRPRRTPAPAPEPEAPAPEPWDERPAPPHLAGTDELGPSGSEPDWWRVDSSPFGFADSVPGFVGGVEIPEILKPPPSPDDAREKDEGDEGDEGDEEYEEEEAEGVEEAEGAVGGKGAGRRRRWRVRRARPGGGTGEGPTLSNPLLLLAAALLTVGAVLGNLIALGVGWLIAYASRRLSRTEAKMAALGLPALSVAAGLTWLWGRSEGRWGDPIEDGHMSGAIADTWPWVVRGAAVASALFLVWRSQRQRP</sequence>
<feature type="compositionally biased region" description="Basic residues" evidence="1">
    <location>
        <begin position="129"/>
        <end position="139"/>
    </location>
</feature>
<keyword evidence="2" id="KW-0812">Transmembrane</keyword>
<protein>
    <submittedName>
        <fullName evidence="3">Uncharacterized protein</fullName>
    </submittedName>
</protein>
<feature type="region of interest" description="Disordered" evidence="1">
    <location>
        <begin position="200"/>
        <end position="273"/>
    </location>
</feature>
<dbReference type="KEGG" id="sfk:KY5_3635c"/>
<keyword evidence="2" id="KW-1133">Transmembrane helix</keyword>
<feature type="transmembrane region" description="Helical" evidence="2">
    <location>
        <begin position="318"/>
        <end position="336"/>
    </location>
</feature>
<evidence type="ECO:0000313" key="4">
    <source>
        <dbReference type="Proteomes" id="UP000221011"/>
    </source>
</evidence>
<keyword evidence="4" id="KW-1185">Reference proteome</keyword>
<evidence type="ECO:0000256" key="1">
    <source>
        <dbReference type="SAM" id="MobiDB-lite"/>
    </source>
</evidence>
<dbReference type="Proteomes" id="UP000221011">
    <property type="component" value="Chromosome"/>
</dbReference>
<feature type="compositionally biased region" description="Acidic residues" evidence="1">
    <location>
        <begin position="220"/>
        <end position="243"/>
    </location>
</feature>
<dbReference type="RefSeq" id="WP_098243280.1">
    <property type="nucleotide sequence ID" value="NZ_CP022685.1"/>
</dbReference>
<organism evidence="3 4">
    <name type="scientific">Streptomyces formicae</name>
    <dbReference type="NCBI Taxonomy" id="1616117"/>
    <lineage>
        <taxon>Bacteria</taxon>
        <taxon>Bacillati</taxon>
        <taxon>Actinomycetota</taxon>
        <taxon>Actinomycetes</taxon>
        <taxon>Kitasatosporales</taxon>
        <taxon>Streptomycetaceae</taxon>
        <taxon>Streptomyces</taxon>
    </lineage>
</organism>
<feature type="transmembrane region" description="Helical" evidence="2">
    <location>
        <begin position="278"/>
        <end position="306"/>
    </location>
</feature>
<feature type="region of interest" description="Disordered" evidence="1">
    <location>
        <begin position="67"/>
        <end position="184"/>
    </location>
</feature>
<feature type="compositionally biased region" description="Pro residues" evidence="1">
    <location>
        <begin position="140"/>
        <end position="153"/>
    </location>
</feature>
<evidence type="ECO:0000256" key="2">
    <source>
        <dbReference type="SAM" id="Phobius"/>
    </source>
</evidence>
<accession>A0A291QAZ9</accession>
<evidence type="ECO:0000313" key="3">
    <source>
        <dbReference type="EMBL" id="ATL28653.1"/>
    </source>
</evidence>
<name>A0A291QAZ9_9ACTN</name>
<gene>
    <name evidence="3" type="ORF">KY5_3635c</name>
</gene>
<feature type="compositionally biased region" description="Basic residues" evidence="1">
    <location>
        <begin position="251"/>
        <end position="263"/>
    </location>
</feature>